<organism evidence="1 2">
    <name type="scientific">Cotesia glomerata</name>
    <name type="common">Lepidopteran parasitic wasp</name>
    <name type="synonym">Apanteles glomeratus</name>
    <dbReference type="NCBI Taxonomy" id="32391"/>
    <lineage>
        <taxon>Eukaryota</taxon>
        <taxon>Metazoa</taxon>
        <taxon>Ecdysozoa</taxon>
        <taxon>Arthropoda</taxon>
        <taxon>Hexapoda</taxon>
        <taxon>Insecta</taxon>
        <taxon>Pterygota</taxon>
        <taxon>Neoptera</taxon>
        <taxon>Endopterygota</taxon>
        <taxon>Hymenoptera</taxon>
        <taxon>Apocrita</taxon>
        <taxon>Ichneumonoidea</taxon>
        <taxon>Braconidae</taxon>
        <taxon>Microgastrinae</taxon>
        <taxon>Cotesia</taxon>
    </lineage>
</organism>
<reference evidence="1 2" key="1">
    <citation type="journal article" date="2021" name="J. Hered.">
        <title>A chromosome-level genome assembly of the parasitoid wasp, Cotesia glomerata (Hymenoptera: Braconidae).</title>
        <authorList>
            <person name="Pinto B.J."/>
            <person name="Weis J.J."/>
            <person name="Gamble T."/>
            <person name="Ode P.J."/>
            <person name="Paul R."/>
            <person name="Zaspel J.M."/>
        </authorList>
    </citation>
    <scope>NUCLEOTIDE SEQUENCE [LARGE SCALE GENOMIC DNA]</scope>
    <source>
        <strain evidence="1">CgM1</strain>
    </source>
</reference>
<evidence type="ECO:0000313" key="2">
    <source>
        <dbReference type="Proteomes" id="UP000826195"/>
    </source>
</evidence>
<dbReference type="AlphaFoldDB" id="A0AAV7IMV6"/>
<proteinExistence type="predicted"/>
<accession>A0AAV7IMV6</accession>
<dbReference type="Proteomes" id="UP000826195">
    <property type="component" value="Unassembled WGS sequence"/>
</dbReference>
<dbReference type="EMBL" id="JAHXZJ010001119">
    <property type="protein sequence ID" value="KAH0555149.1"/>
    <property type="molecule type" value="Genomic_DNA"/>
</dbReference>
<keyword evidence="2" id="KW-1185">Reference proteome</keyword>
<sequence>MMSKSYKLLLVGSIGVLCILPIINGASLTSPVGKYHLFLRELEGNTLDQSRIVECYERFYDGSHDSRDYWGGKV</sequence>
<name>A0AAV7IMV6_COTGL</name>
<evidence type="ECO:0000313" key="1">
    <source>
        <dbReference type="EMBL" id="KAH0555149.1"/>
    </source>
</evidence>
<protein>
    <submittedName>
        <fullName evidence="1">Uncharacterized protein</fullName>
    </submittedName>
</protein>
<gene>
    <name evidence="1" type="ORF">KQX54_015563</name>
</gene>
<comment type="caution">
    <text evidence="1">The sequence shown here is derived from an EMBL/GenBank/DDBJ whole genome shotgun (WGS) entry which is preliminary data.</text>
</comment>